<sequence length="108" mass="12643">WVKWEIIFVPPQGGGLGIYEARYINNSLLGKHIWDMMHEKKRLCSNDGYQILVGAFHSYTWRSIVKATNHLRIGFHFRIGKGDLSIWYDKWFGDEFLCHLVPCANICN</sequence>
<dbReference type="Proteomes" id="UP000075243">
    <property type="component" value="Chromosome 3"/>
</dbReference>
<dbReference type="EMBL" id="CM003605">
    <property type="protein sequence ID" value="KYP69886.1"/>
    <property type="molecule type" value="Genomic_DNA"/>
</dbReference>
<evidence type="ECO:0000313" key="1">
    <source>
        <dbReference type="EMBL" id="KYP69886.1"/>
    </source>
</evidence>
<keyword evidence="2" id="KW-1185">Reference proteome</keyword>
<accession>A0A151TSD6</accession>
<evidence type="ECO:0000313" key="2">
    <source>
        <dbReference type="Proteomes" id="UP000075243"/>
    </source>
</evidence>
<protein>
    <submittedName>
        <fullName evidence="1">Uncharacterized protein</fullName>
    </submittedName>
</protein>
<gene>
    <name evidence="1" type="ORF">KK1_009092</name>
</gene>
<reference evidence="1 2" key="1">
    <citation type="journal article" date="2012" name="Nat. Biotechnol.">
        <title>Draft genome sequence of pigeonpea (Cajanus cajan), an orphan legume crop of resource-poor farmers.</title>
        <authorList>
            <person name="Varshney R.K."/>
            <person name="Chen W."/>
            <person name="Li Y."/>
            <person name="Bharti A.K."/>
            <person name="Saxena R.K."/>
            <person name="Schlueter J.A."/>
            <person name="Donoghue M.T."/>
            <person name="Azam S."/>
            <person name="Fan G."/>
            <person name="Whaley A.M."/>
            <person name="Farmer A.D."/>
            <person name="Sheridan J."/>
            <person name="Iwata A."/>
            <person name="Tuteja R."/>
            <person name="Penmetsa R.V."/>
            <person name="Wu W."/>
            <person name="Upadhyaya H.D."/>
            <person name="Yang S.P."/>
            <person name="Shah T."/>
            <person name="Saxena K.B."/>
            <person name="Michael T."/>
            <person name="McCombie W.R."/>
            <person name="Yang B."/>
            <person name="Zhang G."/>
            <person name="Yang H."/>
            <person name="Wang J."/>
            <person name="Spillane C."/>
            <person name="Cook D.R."/>
            <person name="May G.D."/>
            <person name="Xu X."/>
            <person name="Jackson S.A."/>
        </authorList>
    </citation>
    <scope>NUCLEOTIDE SEQUENCE [LARGE SCALE GENOMIC DNA]</scope>
    <source>
        <strain evidence="2">cv. Asha</strain>
    </source>
</reference>
<proteinExistence type="predicted"/>
<organism evidence="1 2">
    <name type="scientific">Cajanus cajan</name>
    <name type="common">Pigeon pea</name>
    <name type="synonym">Cajanus indicus</name>
    <dbReference type="NCBI Taxonomy" id="3821"/>
    <lineage>
        <taxon>Eukaryota</taxon>
        <taxon>Viridiplantae</taxon>
        <taxon>Streptophyta</taxon>
        <taxon>Embryophyta</taxon>
        <taxon>Tracheophyta</taxon>
        <taxon>Spermatophyta</taxon>
        <taxon>Magnoliopsida</taxon>
        <taxon>eudicotyledons</taxon>
        <taxon>Gunneridae</taxon>
        <taxon>Pentapetalae</taxon>
        <taxon>rosids</taxon>
        <taxon>fabids</taxon>
        <taxon>Fabales</taxon>
        <taxon>Fabaceae</taxon>
        <taxon>Papilionoideae</taxon>
        <taxon>50 kb inversion clade</taxon>
        <taxon>NPAAA clade</taxon>
        <taxon>indigoferoid/millettioid clade</taxon>
        <taxon>Phaseoleae</taxon>
        <taxon>Cajanus</taxon>
    </lineage>
</organism>
<feature type="non-terminal residue" evidence="1">
    <location>
        <position position="1"/>
    </location>
</feature>
<dbReference type="Gramene" id="C.cajan_08834.t">
    <property type="protein sequence ID" value="C.cajan_08834.t.cds1"/>
    <property type="gene ID" value="C.cajan_08834"/>
</dbReference>
<name>A0A151TSD6_CAJCA</name>
<dbReference type="AlphaFoldDB" id="A0A151TSD6"/>